<organism evidence="1 2">
    <name type="scientific">Lawsonibacter hominis</name>
    <dbReference type="NCBI Taxonomy" id="2763053"/>
    <lineage>
        <taxon>Bacteria</taxon>
        <taxon>Bacillati</taxon>
        <taxon>Bacillota</taxon>
        <taxon>Clostridia</taxon>
        <taxon>Eubacteriales</taxon>
        <taxon>Oscillospiraceae</taxon>
        <taxon>Lawsonibacter</taxon>
    </lineage>
</organism>
<proteinExistence type="predicted"/>
<name>A0A8J6MAD3_9FIRM</name>
<evidence type="ECO:0000313" key="2">
    <source>
        <dbReference type="Proteomes" id="UP000661435"/>
    </source>
</evidence>
<accession>A0A8J6MAD3</accession>
<protein>
    <submittedName>
        <fullName evidence="1">Uncharacterized protein</fullName>
    </submittedName>
</protein>
<comment type="caution">
    <text evidence="1">The sequence shown here is derived from an EMBL/GenBank/DDBJ whole genome shotgun (WGS) entry which is preliminary data.</text>
</comment>
<dbReference type="EMBL" id="JACOPP010000008">
    <property type="protein sequence ID" value="MBC5733669.1"/>
    <property type="molecule type" value="Genomic_DNA"/>
</dbReference>
<gene>
    <name evidence="1" type="ORF">H8S57_07985</name>
</gene>
<keyword evidence="2" id="KW-1185">Reference proteome</keyword>
<dbReference type="RefSeq" id="WP_186907553.1">
    <property type="nucleotide sequence ID" value="NZ_JACOPP010000008.1"/>
</dbReference>
<dbReference type="AlphaFoldDB" id="A0A8J6MAD3"/>
<sequence length="48" mass="5154">MTDQALRQAEGALFLLGGGTDHPPRHSGELDFPDALLEKACALFQTLT</sequence>
<evidence type="ECO:0000313" key="1">
    <source>
        <dbReference type="EMBL" id="MBC5733669.1"/>
    </source>
</evidence>
<reference evidence="1" key="1">
    <citation type="submission" date="2020-08" db="EMBL/GenBank/DDBJ databases">
        <title>Genome public.</title>
        <authorList>
            <person name="Liu C."/>
            <person name="Sun Q."/>
        </authorList>
    </citation>
    <scope>NUCLEOTIDE SEQUENCE</scope>
    <source>
        <strain evidence="1">NSJ-51</strain>
    </source>
</reference>
<dbReference type="Proteomes" id="UP000661435">
    <property type="component" value="Unassembled WGS sequence"/>
</dbReference>